<feature type="compositionally biased region" description="Basic and acidic residues" evidence="1">
    <location>
        <begin position="72"/>
        <end position="84"/>
    </location>
</feature>
<name>A0A6J4JLZ7_9PROT</name>
<feature type="region of interest" description="Disordered" evidence="1">
    <location>
        <begin position="18"/>
        <end position="228"/>
    </location>
</feature>
<gene>
    <name evidence="2" type="ORF">AVDCRST_MAG27-4151</name>
</gene>
<feature type="compositionally biased region" description="Basic and acidic residues" evidence="1">
    <location>
        <begin position="93"/>
        <end position="112"/>
    </location>
</feature>
<organism evidence="2">
    <name type="scientific">uncultured Craurococcus sp</name>
    <dbReference type="NCBI Taxonomy" id="1135998"/>
    <lineage>
        <taxon>Bacteria</taxon>
        <taxon>Pseudomonadati</taxon>
        <taxon>Pseudomonadota</taxon>
        <taxon>Alphaproteobacteria</taxon>
        <taxon>Acetobacterales</taxon>
        <taxon>Acetobacteraceae</taxon>
        <taxon>Craurococcus</taxon>
        <taxon>environmental samples</taxon>
    </lineage>
</organism>
<evidence type="ECO:0000256" key="1">
    <source>
        <dbReference type="SAM" id="MobiDB-lite"/>
    </source>
</evidence>
<feature type="compositionally biased region" description="Basic residues" evidence="1">
    <location>
        <begin position="190"/>
        <end position="203"/>
    </location>
</feature>
<feature type="non-terminal residue" evidence="2">
    <location>
        <position position="1"/>
    </location>
</feature>
<dbReference type="AlphaFoldDB" id="A0A6J4JLZ7"/>
<evidence type="ECO:0000313" key="2">
    <source>
        <dbReference type="EMBL" id="CAA9281964.1"/>
    </source>
</evidence>
<accession>A0A6J4JLZ7</accession>
<feature type="compositionally biased region" description="Basic residues" evidence="1">
    <location>
        <begin position="131"/>
        <end position="142"/>
    </location>
</feature>
<dbReference type="EMBL" id="CADCTD010000170">
    <property type="protein sequence ID" value="CAA9281964.1"/>
    <property type="molecule type" value="Genomic_DNA"/>
</dbReference>
<protein>
    <submittedName>
        <fullName evidence="2">Uncharacterized protein</fullName>
    </submittedName>
</protein>
<feature type="non-terminal residue" evidence="2">
    <location>
        <position position="228"/>
    </location>
</feature>
<proteinExistence type="predicted"/>
<sequence>APLHPCAGALQRIAGGVRRPAERLARPRAGAVDRLAGPRRRLPALAGRHADQAEGDEDAEGGGHRCGNSVRQGDRDMARPERWQGQRRRASLRRSETREVFAHDPASPDRPRCHPRPRRLRAADPDPGGQRRVRRPCHARAARRGDQAGRRRPRLGDAGPGAGADARHAQHPQPPGSGRDPVRHAPLQHPLRHQHQSRLHRQHHPPELQQLGAQPAERDRRAVGRAGL</sequence>
<reference evidence="2" key="1">
    <citation type="submission" date="2020-02" db="EMBL/GenBank/DDBJ databases">
        <authorList>
            <person name="Meier V. D."/>
        </authorList>
    </citation>
    <scope>NUCLEOTIDE SEQUENCE</scope>
    <source>
        <strain evidence="2">AVDCRST_MAG27</strain>
    </source>
</reference>